<dbReference type="Gramene" id="RZC55962">
    <property type="protein sequence ID" value="RZC55962"/>
    <property type="gene ID" value="C5167_014811"/>
</dbReference>
<accession>A0A4Y7J7D4</accession>
<dbReference type="Proteomes" id="UP000316621">
    <property type="component" value="Chromosome 3"/>
</dbReference>
<evidence type="ECO:0000313" key="2">
    <source>
        <dbReference type="Proteomes" id="UP000316621"/>
    </source>
</evidence>
<reference evidence="1 2" key="1">
    <citation type="journal article" date="2018" name="Science">
        <title>The opium poppy genome and morphinan production.</title>
        <authorList>
            <person name="Guo L."/>
            <person name="Winzer T."/>
            <person name="Yang X."/>
            <person name="Li Y."/>
            <person name="Ning Z."/>
            <person name="He Z."/>
            <person name="Teodor R."/>
            <person name="Lu Y."/>
            <person name="Bowser T.A."/>
            <person name="Graham I.A."/>
            <person name="Ye K."/>
        </authorList>
    </citation>
    <scope>NUCLEOTIDE SEQUENCE [LARGE SCALE GENOMIC DNA]</scope>
    <source>
        <strain evidence="2">cv. HN1</strain>
        <tissue evidence="1">Leaves</tissue>
    </source>
</reference>
<organism evidence="1 2">
    <name type="scientific">Papaver somniferum</name>
    <name type="common">Opium poppy</name>
    <dbReference type="NCBI Taxonomy" id="3469"/>
    <lineage>
        <taxon>Eukaryota</taxon>
        <taxon>Viridiplantae</taxon>
        <taxon>Streptophyta</taxon>
        <taxon>Embryophyta</taxon>
        <taxon>Tracheophyta</taxon>
        <taxon>Spermatophyta</taxon>
        <taxon>Magnoliopsida</taxon>
        <taxon>Ranunculales</taxon>
        <taxon>Papaveraceae</taxon>
        <taxon>Papaveroideae</taxon>
        <taxon>Papaver</taxon>
    </lineage>
</organism>
<evidence type="ECO:0008006" key="3">
    <source>
        <dbReference type="Google" id="ProtNLM"/>
    </source>
</evidence>
<gene>
    <name evidence="1" type="ORF">C5167_014811</name>
</gene>
<sequence length="115" mass="12853">MNNLLKTTSEIRPQNPRKMPNLTTQLVVSLSLCLFLLSFSYSAEATTRQITGTRTNDIQCDRIGEPCKNDRSCSTKCTLVGYTGGICVRHHDEKIDVNRYKVVNLYGCCCTNPSS</sequence>
<dbReference type="EMBL" id="CM010717">
    <property type="protein sequence ID" value="RZC55962.1"/>
    <property type="molecule type" value="Genomic_DNA"/>
</dbReference>
<protein>
    <recommendedName>
        <fullName evidence="3">Knottin scorpion toxin-like domain-containing protein</fullName>
    </recommendedName>
</protein>
<keyword evidence="2" id="KW-1185">Reference proteome</keyword>
<proteinExistence type="predicted"/>
<dbReference type="AlphaFoldDB" id="A0A4Y7J7D4"/>
<evidence type="ECO:0000313" key="1">
    <source>
        <dbReference type="EMBL" id="RZC55962.1"/>
    </source>
</evidence>
<name>A0A4Y7J7D4_PAPSO</name>